<feature type="region of interest" description="Disordered" evidence="1">
    <location>
        <begin position="169"/>
        <end position="229"/>
    </location>
</feature>
<evidence type="ECO:0000313" key="3">
    <source>
        <dbReference type="EMBL" id="EGF99422.1"/>
    </source>
</evidence>
<feature type="compositionally biased region" description="Low complexity" evidence="1">
    <location>
        <begin position="323"/>
        <end position="334"/>
    </location>
</feature>
<dbReference type="GeneID" id="18926200"/>
<dbReference type="GO" id="GO:0043130">
    <property type="term" value="F:ubiquitin binding"/>
    <property type="evidence" value="ECO:0007669"/>
    <property type="project" value="InterPro"/>
</dbReference>
<feature type="compositionally biased region" description="Low complexity" evidence="1">
    <location>
        <begin position="14"/>
        <end position="33"/>
    </location>
</feature>
<feature type="compositionally biased region" description="Basic and acidic residues" evidence="1">
    <location>
        <begin position="352"/>
        <end position="367"/>
    </location>
</feature>
<protein>
    <recommendedName>
        <fullName evidence="2">CUE domain-containing protein</fullName>
    </recommendedName>
</protein>
<dbReference type="STRING" id="747676.F4S7I3"/>
<feature type="region of interest" description="Disordered" evidence="1">
    <location>
        <begin position="264"/>
        <end position="415"/>
    </location>
</feature>
<dbReference type="Proteomes" id="UP000001072">
    <property type="component" value="Unassembled WGS sequence"/>
</dbReference>
<feature type="compositionally biased region" description="Polar residues" evidence="1">
    <location>
        <begin position="45"/>
        <end position="54"/>
    </location>
</feature>
<dbReference type="GO" id="GO:0006511">
    <property type="term" value="P:ubiquitin-dependent protein catabolic process"/>
    <property type="evidence" value="ECO:0007669"/>
    <property type="project" value="TreeGrafter"/>
</dbReference>
<dbReference type="PANTHER" id="PTHR16461">
    <property type="entry name" value="TOLL-INTERACTING PROTEIN"/>
    <property type="match status" value="1"/>
</dbReference>
<dbReference type="Pfam" id="PF02845">
    <property type="entry name" value="CUE"/>
    <property type="match status" value="1"/>
</dbReference>
<feature type="compositionally biased region" description="Polar residues" evidence="1">
    <location>
        <begin position="335"/>
        <end position="350"/>
    </location>
</feature>
<evidence type="ECO:0000313" key="4">
    <source>
        <dbReference type="Proteomes" id="UP000001072"/>
    </source>
</evidence>
<dbReference type="VEuPathDB" id="FungiDB:MELLADRAFT_118315"/>
<dbReference type="KEGG" id="mlr:MELLADRAFT_118315"/>
<dbReference type="eggNOG" id="ENOG502S9QN">
    <property type="taxonomic scope" value="Eukaryota"/>
</dbReference>
<keyword evidence="4" id="KW-1185">Reference proteome</keyword>
<feature type="compositionally biased region" description="Polar residues" evidence="1">
    <location>
        <begin position="368"/>
        <end position="394"/>
    </location>
</feature>
<dbReference type="OrthoDB" id="9942608at2759"/>
<organism evidence="4">
    <name type="scientific">Melampsora larici-populina (strain 98AG31 / pathotype 3-4-7)</name>
    <name type="common">Poplar leaf rust fungus</name>
    <dbReference type="NCBI Taxonomy" id="747676"/>
    <lineage>
        <taxon>Eukaryota</taxon>
        <taxon>Fungi</taxon>
        <taxon>Dikarya</taxon>
        <taxon>Basidiomycota</taxon>
        <taxon>Pucciniomycotina</taxon>
        <taxon>Pucciniomycetes</taxon>
        <taxon>Pucciniales</taxon>
        <taxon>Melampsoraceae</taxon>
        <taxon>Melampsora</taxon>
    </lineage>
</organism>
<dbReference type="InParanoid" id="F4S7I3"/>
<dbReference type="SMART" id="SM00546">
    <property type="entry name" value="CUE"/>
    <property type="match status" value="1"/>
</dbReference>
<feature type="region of interest" description="Disordered" evidence="1">
    <location>
        <begin position="1"/>
        <end position="107"/>
    </location>
</feature>
<dbReference type="EMBL" id="GL883159">
    <property type="protein sequence ID" value="EGF99422.1"/>
    <property type="molecule type" value="Genomic_DNA"/>
</dbReference>
<gene>
    <name evidence="3" type="ORF">MELLADRAFT_118315</name>
</gene>
<dbReference type="Gene3D" id="1.10.8.10">
    <property type="entry name" value="DNA helicase RuvA subunit, C-terminal domain"/>
    <property type="match status" value="1"/>
</dbReference>
<dbReference type="GO" id="GO:0005737">
    <property type="term" value="C:cytoplasm"/>
    <property type="evidence" value="ECO:0007669"/>
    <property type="project" value="TreeGrafter"/>
</dbReference>
<feature type="compositionally biased region" description="Basic and acidic residues" evidence="1">
    <location>
        <begin position="34"/>
        <end position="44"/>
    </location>
</feature>
<dbReference type="InterPro" id="IPR003892">
    <property type="entry name" value="CUE"/>
</dbReference>
<feature type="compositionally biased region" description="Polar residues" evidence="1">
    <location>
        <begin position="200"/>
        <end position="228"/>
    </location>
</feature>
<dbReference type="HOGENOM" id="CLU_662355_0_0_1"/>
<dbReference type="CDD" id="cd14279">
    <property type="entry name" value="CUE"/>
    <property type="match status" value="1"/>
</dbReference>
<name>F4S7I3_MELLP</name>
<evidence type="ECO:0000256" key="1">
    <source>
        <dbReference type="SAM" id="MobiDB-lite"/>
    </source>
</evidence>
<feature type="domain" description="CUE" evidence="2">
    <location>
        <begin position="105"/>
        <end position="148"/>
    </location>
</feature>
<sequence>METKTHSDTDAAAVSSPVVPYNVDSSSNSSDSHSTVREDPEQKNPDNPVSTGTDQKQEPSQDESVSKLDVSDTSTTSPSSSTLAPTVPPAEPEPPSSQPPNELTNASAEVRELAIMFPQIPQAILEAVLAAHQNDPGECVSDLLAMNDPTWKPTAEDLMKSDEALARQLAREEEQQSIPTPQPIPQINVPYQPRIKKNPSNRSPMSTYEQRTENPSNGETGQSSSNLTGKDEIQKIADEFSRMAETGKKTVSTWLNKAKAKIQELQQPSADLPSDPTSHENEYQASQPAIVISGAEYGTSPSNPKRSSRISPALPYASRYDSAPPTRTPADTATGSVTNNPSLPRTSTPTVEPKRGDEMMNVHDASSKSKQVATGTAIGNTNTLIPNKPLTSAQRTRDEDEESLEYTRNPFEDED</sequence>
<feature type="compositionally biased region" description="Low complexity" evidence="1">
    <location>
        <begin position="71"/>
        <end position="85"/>
    </location>
</feature>
<proteinExistence type="predicted"/>
<dbReference type="GO" id="GO:0031624">
    <property type="term" value="F:ubiquitin conjugating enzyme binding"/>
    <property type="evidence" value="ECO:0007669"/>
    <property type="project" value="TreeGrafter"/>
</dbReference>
<accession>F4S7I3</accession>
<dbReference type="SUPFAM" id="SSF46934">
    <property type="entry name" value="UBA-like"/>
    <property type="match status" value="1"/>
</dbReference>
<reference evidence="4" key="1">
    <citation type="journal article" date="2011" name="Proc. Natl. Acad. Sci. U.S.A.">
        <title>Obligate biotrophy features unraveled by the genomic analysis of rust fungi.</title>
        <authorList>
            <person name="Duplessis S."/>
            <person name="Cuomo C.A."/>
            <person name="Lin Y.-C."/>
            <person name="Aerts A."/>
            <person name="Tisserant E."/>
            <person name="Veneault-Fourrey C."/>
            <person name="Joly D.L."/>
            <person name="Hacquard S."/>
            <person name="Amselem J."/>
            <person name="Cantarel B.L."/>
            <person name="Chiu R."/>
            <person name="Coutinho P.M."/>
            <person name="Feau N."/>
            <person name="Field M."/>
            <person name="Frey P."/>
            <person name="Gelhaye E."/>
            <person name="Goldberg J."/>
            <person name="Grabherr M.G."/>
            <person name="Kodira C.D."/>
            <person name="Kohler A."/>
            <person name="Kuees U."/>
            <person name="Lindquist E.A."/>
            <person name="Lucas S.M."/>
            <person name="Mago R."/>
            <person name="Mauceli E."/>
            <person name="Morin E."/>
            <person name="Murat C."/>
            <person name="Pangilinan J.L."/>
            <person name="Park R."/>
            <person name="Pearson M."/>
            <person name="Quesneville H."/>
            <person name="Rouhier N."/>
            <person name="Sakthikumar S."/>
            <person name="Salamov A.A."/>
            <person name="Schmutz J."/>
            <person name="Selles B."/>
            <person name="Shapiro H."/>
            <person name="Tanguay P."/>
            <person name="Tuskan G.A."/>
            <person name="Henrissat B."/>
            <person name="Van de Peer Y."/>
            <person name="Rouze P."/>
            <person name="Ellis J.G."/>
            <person name="Dodds P.N."/>
            <person name="Schein J.E."/>
            <person name="Zhong S."/>
            <person name="Hamelin R.C."/>
            <person name="Grigoriev I.V."/>
            <person name="Szabo L.J."/>
            <person name="Martin F."/>
        </authorList>
    </citation>
    <scope>NUCLEOTIDE SEQUENCE [LARGE SCALE GENOMIC DNA]</scope>
    <source>
        <strain evidence="4">98AG31 / pathotype 3-4-7</strain>
    </source>
</reference>
<dbReference type="AlphaFoldDB" id="F4S7I3"/>
<feature type="compositionally biased region" description="Pro residues" evidence="1">
    <location>
        <begin position="86"/>
        <end position="98"/>
    </location>
</feature>
<dbReference type="InterPro" id="IPR009060">
    <property type="entry name" value="UBA-like_sf"/>
</dbReference>
<dbReference type="PANTHER" id="PTHR16461:SF5">
    <property type="entry name" value="TOLL-INTERACTING PROTEIN"/>
    <property type="match status" value="1"/>
</dbReference>
<feature type="compositionally biased region" description="Basic and acidic residues" evidence="1">
    <location>
        <begin position="55"/>
        <end position="70"/>
    </location>
</feature>
<dbReference type="PROSITE" id="PS51140">
    <property type="entry name" value="CUE"/>
    <property type="match status" value="1"/>
</dbReference>
<evidence type="ECO:0000259" key="2">
    <source>
        <dbReference type="PROSITE" id="PS51140"/>
    </source>
</evidence>
<dbReference type="RefSeq" id="XP_007417337.1">
    <property type="nucleotide sequence ID" value="XM_007417275.1"/>
</dbReference>